<comment type="caution">
    <text evidence="2">The sequence shown here is derived from an EMBL/GenBank/DDBJ whole genome shotgun (WGS) entry which is preliminary data.</text>
</comment>
<gene>
    <name evidence="2" type="ORF">IFM89_028979</name>
</gene>
<accession>A0A835IGL9</accession>
<evidence type="ECO:0000313" key="2">
    <source>
        <dbReference type="EMBL" id="KAF9616203.1"/>
    </source>
</evidence>
<keyword evidence="3" id="KW-1185">Reference proteome</keyword>
<dbReference type="PANTHER" id="PTHR45089:SF57">
    <property type="entry name" value="DNAJ HEAT SHOCK N-TERMINAL DOMAIN-CONTAINING PROTEIN"/>
    <property type="match status" value="1"/>
</dbReference>
<sequence>MKYKAFKGRSQVPQQRPCPVRKQPVVGNSYGNRGRTQYAKVNLQLQPPQPTQPAKEQPTFWTACPFCTIRCQYYNDILNRALRCQNCFKPFIAYNLNVQGVPGGVSSGAPCTQPAAPQQNVVGQDGHKGCEYGRKNGRRKFEAEVCNTGSKRSKSESESSESCDTSSSSSSDDIEVPDDVEGSEPVDQNCGIPKDLNTRRSARQKRQVIYNEDSDNDLVGSQKHTKPSMVVENQSEATSKEEGSETVKPDGFPVDFKKERKLKKPKEQFQKLWNKSLVMGMPKLNHVRAAEKK</sequence>
<evidence type="ECO:0000313" key="3">
    <source>
        <dbReference type="Proteomes" id="UP000631114"/>
    </source>
</evidence>
<dbReference type="AlphaFoldDB" id="A0A835IGL9"/>
<feature type="non-terminal residue" evidence="2">
    <location>
        <position position="1"/>
    </location>
</feature>
<dbReference type="EMBL" id="JADFTS010000003">
    <property type="protein sequence ID" value="KAF9616203.1"/>
    <property type="molecule type" value="Genomic_DNA"/>
</dbReference>
<protein>
    <submittedName>
        <fullName evidence="2">Uncharacterized protein</fullName>
    </submittedName>
</protein>
<feature type="compositionally biased region" description="Acidic residues" evidence="1">
    <location>
        <begin position="172"/>
        <end position="184"/>
    </location>
</feature>
<dbReference type="OrthoDB" id="10250354at2759"/>
<name>A0A835IGL9_9MAGN</name>
<organism evidence="2 3">
    <name type="scientific">Coptis chinensis</name>
    <dbReference type="NCBI Taxonomy" id="261450"/>
    <lineage>
        <taxon>Eukaryota</taxon>
        <taxon>Viridiplantae</taxon>
        <taxon>Streptophyta</taxon>
        <taxon>Embryophyta</taxon>
        <taxon>Tracheophyta</taxon>
        <taxon>Spermatophyta</taxon>
        <taxon>Magnoliopsida</taxon>
        <taxon>Ranunculales</taxon>
        <taxon>Ranunculaceae</taxon>
        <taxon>Coptidoideae</taxon>
        <taxon>Coptis</taxon>
    </lineage>
</organism>
<feature type="region of interest" description="Disordered" evidence="1">
    <location>
        <begin position="145"/>
        <end position="263"/>
    </location>
</feature>
<feature type="region of interest" description="Disordered" evidence="1">
    <location>
        <begin position="107"/>
        <end position="127"/>
    </location>
</feature>
<feature type="compositionally biased region" description="Basic and acidic residues" evidence="1">
    <location>
        <begin position="238"/>
        <end position="248"/>
    </location>
</feature>
<evidence type="ECO:0000256" key="1">
    <source>
        <dbReference type="SAM" id="MobiDB-lite"/>
    </source>
</evidence>
<dbReference type="PANTHER" id="PTHR45089">
    <property type="entry name" value="DNAJ HEAT SHOCK AMINO-TERMINAL DOMAIN PROTEIN-RELATED"/>
    <property type="match status" value="1"/>
</dbReference>
<reference evidence="2 3" key="1">
    <citation type="submission" date="2020-10" db="EMBL/GenBank/DDBJ databases">
        <title>The Coptis chinensis genome and diversification of protoberbering-type alkaloids.</title>
        <authorList>
            <person name="Wang B."/>
            <person name="Shu S."/>
            <person name="Song C."/>
            <person name="Liu Y."/>
        </authorList>
    </citation>
    <scope>NUCLEOTIDE SEQUENCE [LARGE SCALE GENOMIC DNA]</scope>
    <source>
        <strain evidence="2">HL-2020</strain>
        <tissue evidence="2">Leaf</tissue>
    </source>
</reference>
<feature type="compositionally biased region" description="Low complexity" evidence="1">
    <location>
        <begin position="160"/>
        <end position="171"/>
    </location>
</feature>
<dbReference type="Proteomes" id="UP000631114">
    <property type="component" value="Unassembled WGS sequence"/>
</dbReference>
<proteinExistence type="predicted"/>